<dbReference type="OrthoDB" id="5605951at2"/>
<dbReference type="SUPFAM" id="SSF53448">
    <property type="entry name" value="Nucleotide-diphospho-sugar transferases"/>
    <property type="match status" value="1"/>
</dbReference>
<accession>A0A2D0JVI6</accession>
<dbReference type="InterPro" id="IPR029044">
    <property type="entry name" value="Nucleotide-diphossugar_trans"/>
</dbReference>
<name>A0A2D0JVI6_9GAMM</name>
<dbReference type="EMBL" id="NITZ01000002">
    <property type="protein sequence ID" value="PHM50240.1"/>
    <property type="molecule type" value="Genomic_DNA"/>
</dbReference>
<dbReference type="Gene3D" id="3.90.550.20">
    <property type="match status" value="1"/>
</dbReference>
<dbReference type="InterPro" id="IPR007577">
    <property type="entry name" value="GlycoTrfase_DXD_sugar-bd_CS"/>
</dbReference>
<proteinExistence type="predicted"/>
<dbReference type="RefSeq" id="WP_145956858.1">
    <property type="nucleotide sequence ID" value="NZ_CAWNQI010000051.1"/>
</dbReference>
<sequence>MKIPKKIHYFWVGSKISEKDLRRIIAIKSENPGFEVNIWGLKNVKSLILNRLTNLTFKYNDAVLDIGELFGNQFVYRDIETAFNFLINHSSSLIDTDFTRDLYEKKRAELTNLGVRYNNDPTRMNFLHRVFHPTSSGVRSNDYSKVIRFLHHIFHLQLHGDFKNYASASDIARLVILYMEGGIYLDVDVELTDSDIKYMQSYCFGQNLPIEKRFNRRARFEKLELKSDIGFGDCHGMGWGRVSQSDEKWNIRYLDACRIKKLVYNEFSNGIIAAQPRSEKIMALLVFIACNIKKYSYNQEDKTLSSKWRTGIVPHLPSMNTPSYRRCRRLDLTVDMTGPQSYQELFSIVKNKELDNQHEIDFISPPRNWQMNSGLDLMFKKVDTKADWATVKNKK</sequence>
<organism evidence="1 2">
    <name type="scientific">Xenorhabdus miraniensis</name>
    <dbReference type="NCBI Taxonomy" id="351674"/>
    <lineage>
        <taxon>Bacteria</taxon>
        <taxon>Pseudomonadati</taxon>
        <taxon>Pseudomonadota</taxon>
        <taxon>Gammaproteobacteria</taxon>
        <taxon>Enterobacterales</taxon>
        <taxon>Morganellaceae</taxon>
        <taxon>Xenorhabdus</taxon>
    </lineage>
</organism>
<dbReference type="Proteomes" id="UP000221980">
    <property type="component" value="Unassembled WGS sequence"/>
</dbReference>
<keyword evidence="2" id="KW-1185">Reference proteome</keyword>
<dbReference type="Pfam" id="PF04488">
    <property type="entry name" value="Gly_transf_sug"/>
    <property type="match status" value="1"/>
</dbReference>
<dbReference type="AlphaFoldDB" id="A0A2D0JVI6"/>
<comment type="caution">
    <text evidence="1">The sequence shown here is derived from an EMBL/GenBank/DDBJ whole genome shotgun (WGS) entry which is preliminary data.</text>
</comment>
<gene>
    <name evidence="1" type="ORF">Xmir_00417</name>
</gene>
<evidence type="ECO:0000313" key="2">
    <source>
        <dbReference type="Proteomes" id="UP000221980"/>
    </source>
</evidence>
<evidence type="ECO:0000313" key="1">
    <source>
        <dbReference type="EMBL" id="PHM50240.1"/>
    </source>
</evidence>
<protein>
    <submittedName>
        <fullName evidence="1">Uncharacterized protein</fullName>
    </submittedName>
</protein>
<reference evidence="1 2" key="1">
    <citation type="journal article" date="2017" name="Nat. Microbiol.">
        <title>Natural product diversity associated with the nematode symbionts Photorhabdus and Xenorhabdus.</title>
        <authorList>
            <person name="Tobias N.J."/>
            <person name="Wolff H."/>
            <person name="Djahanschiri B."/>
            <person name="Grundmann F."/>
            <person name="Kronenwerth M."/>
            <person name="Shi Y.M."/>
            <person name="Simonyi S."/>
            <person name="Grun P."/>
            <person name="Shapiro-Ilan D."/>
            <person name="Pidot S.J."/>
            <person name="Stinear T.P."/>
            <person name="Ebersberger I."/>
            <person name="Bode H.B."/>
        </authorList>
    </citation>
    <scope>NUCLEOTIDE SEQUENCE [LARGE SCALE GENOMIC DNA]</scope>
    <source>
        <strain evidence="1 2">DSM 17902</strain>
    </source>
</reference>